<dbReference type="GeneID" id="109472261"/>
<evidence type="ECO:0000313" key="8">
    <source>
        <dbReference type="RefSeq" id="XP_019627476.1"/>
    </source>
</evidence>
<dbReference type="AlphaFoldDB" id="A0A6P4ZCQ7"/>
<dbReference type="SMART" id="SM00369">
    <property type="entry name" value="LRR_TYP"/>
    <property type="match status" value="4"/>
</dbReference>
<keyword evidence="1" id="KW-0433">Leucine-rich repeat</keyword>
<dbReference type="Proteomes" id="UP000515135">
    <property type="component" value="Unplaced"/>
</dbReference>
<dbReference type="OrthoDB" id="17912at2759"/>
<dbReference type="Pfam" id="PF25344">
    <property type="entry name" value="PH_LRR1"/>
    <property type="match status" value="1"/>
</dbReference>
<dbReference type="KEGG" id="bbel:109472261"/>
<name>A0A6P4ZCQ7_BRABE</name>
<dbReference type="Pfam" id="PF00560">
    <property type="entry name" value="LRR_1"/>
    <property type="match status" value="1"/>
</dbReference>
<evidence type="ECO:0000259" key="5">
    <source>
        <dbReference type="Pfam" id="PF25344"/>
    </source>
</evidence>
<dbReference type="InterPro" id="IPR032675">
    <property type="entry name" value="LRR_dom_sf"/>
</dbReference>
<evidence type="ECO:0000256" key="2">
    <source>
        <dbReference type="ARBA" id="ARBA00022737"/>
    </source>
</evidence>
<dbReference type="InterPro" id="IPR001611">
    <property type="entry name" value="Leu-rich_rpt"/>
</dbReference>
<reference evidence="7 8" key="1">
    <citation type="submission" date="2025-04" db="UniProtKB">
        <authorList>
            <consortium name="RefSeq"/>
        </authorList>
    </citation>
    <scope>IDENTIFICATION</scope>
    <source>
        <tissue evidence="7 8">Gonad</tissue>
    </source>
</reference>
<gene>
    <name evidence="7 8" type="primary">LOC109472261</name>
</gene>
<keyword evidence="3" id="KW-0539">Nucleus</keyword>
<dbReference type="RefSeq" id="XP_019627475.1">
    <property type="nucleotide sequence ID" value="XM_019771916.1"/>
</dbReference>
<dbReference type="Pfam" id="PF13855">
    <property type="entry name" value="LRR_8"/>
    <property type="match status" value="1"/>
</dbReference>
<protein>
    <submittedName>
        <fullName evidence="7">Leucine-rich repeat protein 1-like isoform X1</fullName>
    </submittedName>
    <submittedName>
        <fullName evidence="8">Leucine-rich repeat protein 1-like isoform X2</fullName>
    </submittedName>
</protein>
<dbReference type="InterPro" id="IPR003591">
    <property type="entry name" value="Leu-rich_rpt_typical-subtyp"/>
</dbReference>
<feature type="domain" description="PIF1/LRR1 pleckstrin homology" evidence="5">
    <location>
        <begin position="1"/>
        <end position="123"/>
    </location>
</feature>
<evidence type="ECO:0000313" key="7">
    <source>
        <dbReference type="RefSeq" id="XP_019627475.1"/>
    </source>
</evidence>
<dbReference type="RefSeq" id="XP_019627476.1">
    <property type="nucleotide sequence ID" value="XM_019771917.1"/>
</dbReference>
<sequence>MRLICSVEVNNRLCPSHNLASSKSKGRGGHATLTLGRKPGSDSKEGMVFLMMCTAKDKAGTKYKLKGNVGQIFGRFVQEGKATIRFHQPEHDICISKADPINLKALLSAVKLAHHGQEMTRAQVSTLTPATTSQVEPPKTKMTVSKRKDYPLTKSFPSSLVELRINHCTLNRIDTRILGLKHLKLLDMSDNNIRTLPETIGELKCLADLNMSNNQLTEFPGKFFQSTLRNSLQSLDLSHNQLSRLPNQLCACVDLVSLKLDCNKLSGLPPSIGLLRKLRFLTATRNHITLLPASFLQLQLETVDLFENPFLEDGPSTLMGRLTFPSLLEISARVVKKHRLHYTEEDLPRTLISYLGIEKRCLCGQLCFENFVRFLARLDLHRLAHTVTAVDSQGRTHAPLEAFLCSEACSAKYRKHPAGFWK</sequence>
<evidence type="ECO:0000313" key="6">
    <source>
        <dbReference type="Proteomes" id="UP000515135"/>
    </source>
</evidence>
<dbReference type="PANTHER" id="PTHR48051:SF52">
    <property type="entry name" value="LEUCINE-RICH REPEAT PROTEIN 1"/>
    <property type="match status" value="1"/>
</dbReference>
<dbReference type="InterPro" id="IPR057437">
    <property type="entry name" value="PIF1/LRR1_PH"/>
</dbReference>
<dbReference type="SUPFAM" id="SSF52058">
    <property type="entry name" value="L domain-like"/>
    <property type="match status" value="1"/>
</dbReference>
<evidence type="ECO:0000256" key="3">
    <source>
        <dbReference type="ARBA" id="ARBA00023242"/>
    </source>
</evidence>
<dbReference type="GO" id="GO:0005737">
    <property type="term" value="C:cytoplasm"/>
    <property type="evidence" value="ECO:0007669"/>
    <property type="project" value="TreeGrafter"/>
</dbReference>
<keyword evidence="2" id="KW-0677">Repeat</keyword>
<dbReference type="Gene3D" id="3.80.10.10">
    <property type="entry name" value="Ribonuclease Inhibitor"/>
    <property type="match status" value="2"/>
</dbReference>
<dbReference type="PROSITE" id="PS51450">
    <property type="entry name" value="LRR"/>
    <property type="match status" value="2"/>
</dbReference>
<evidence type="ECO:0000256" key="4">
    <source>
        <dbReference type="SAM" id="MobiDB-lite"/>
    </source>
</evidence>
<accession>A0A6P4ZCQ7</accession>
<evidence type="ECO:0000256" key="1">
    <source>
        <dbReference type="ARBA" id="ARBA00022614"/>
    </source>
</evidence>
<proteinExistence type="predicted"/>
<dbReference type="InterPro" id="IPR050216">
    <property type="entry name" value="LRR_domain-containing"/>
</dbReference>
<dbReference type="PANTHER" id="PTHR48051">
    <property type="match status" value="1"/>
</dbReference>
<organism evidence="6 8">
    <name type="scientific">Branchiostoma belcheri</name>
    <name type="common">Amphioxus</name>
    <dbReference type="NCBI Taxonomy" id="7741"/>
    <lineage>
        <taxon>Eukaryota</taxon>
        <taxon>Metazoa</taxon>
        <taxon>Chordata</taxon>
        <taxon>Cephalochordata</taxon>
        <taxon>Leptocardii</taxon>
        <taxon>Amphioxiformes</taxon>
        <taxon>Branchiostomatidae</taxon>
        <taxon>Branchiostoma</taxon>
    </lineage>
</organism>
<dbReference type="SMART" id="SM00364">
    <property type="entry name" value="LRR_BAC"/>
    <property type="match status" value="4"/>
</dbReference>
<feature type="region of interest" description="Disordered" evidence="4">
    <location>
        <begin position="18"/>
        <end position="39"/>
    </location>
</feature>
<keyword evidence="6" id="KW-1185">Reference proteome</keyword>